<protein>
    <recommendedName>
        <fullName evidence="3">NADAR domain-containing protein</fullName>
    </recommendedName>
</protein>
<dbReference type="InterPro" id="IPR037238">
    <property type="entry name" value="YbiA-like_sf"/>
</dbReference>
<comment type="catalytic activity">
    <reaction evidence="1">
        <text>5-amino-6-(5-phospho-D-ribosylamino)uracil + H2O = 5,6-diaminouracil + D-ribose 5-phosphate</text>
        <dbReference type="Rhea" id="RHEA:55020"/>
        <dbReference type="ChEBI" id="CHEBI:15377"/>
        <dbReference type="ChEBI" id="CHEBI:46252"/>
        <dbReference type="ChEBI" id="CHEBI:58453"/>
        <dbReference type="ChEBI" id="CHEBI:78346"/>
    </reaction>
</comment>
<reference evidence="4 5" key="1">
    <citation type="submission" date="2014-09" db="EMBL/GenBank/DDBJ databases">
        <title>Sporocytophaga myxococcoides PG-01 genome sequencing.</title>
        <authorList>
            <person name="Liu L."/>
            <person name="Gao P.J."/>
            <person name="Chen G.J."/>
            <person name="Wang L.S."/>
        </authorList>
    </citation>
    <scope>NUCLEOTIDE SEQUENCE [LARGE SCALE GENOMIC DNA]</scope>
    <source>
        <strain evidence="4 5">PG-01</strain>
    </source>
</reference>
<evidence type="ECO:0000256" key="2">
    <source>
        <dbReference type="ARBA" id="ARBA00000751"/>
    </source>
</evidence>
<dbReference type="STRING" id="153721.MYP_2956"/>
<sequence>MTYNLEWLIENYKKGKRSKFLFFWGHQKSKNGDLTPTCFSQWWSVSFKVDGVIYKTAEHWMMGQKALLFRDTEAYEKILIAGSPKEAKAIGRQVLNYQEDIWADKRFGIVVAGNLHKFSQHADLKDYLLSTKDKIIVEASPVDKIWGIGLSADSDKADNPLRWNGLNLLGFALMEVRDKLRSK</sequence>
<dbReference type="CDD" id="cd15457">
    <property type="entry name" value="NADAR"/>
    <property type="match status" value="1"/>
</dbReference>
<dbReference type="Pfam" id="PF08719">
    <property type="entry name" value="NADAR"/>
    <property type="match status" value="1"/>
</dbReference>
<proteinExistence type="predicted"/>
<keyword evidence="5" id="KW-1185">Reference proteome</keyword>
<evidence type="ECO:0000313" key="5">
    <source>
        <dbReference type="Proteomes" id="UP000030185"/>
    </source>
</evidence>
<dbReference type="RefSeq" id="WP_045464546.1">
    <property type="nucleotide sequence ID" value="NZ_BBLT01000005.1"/>
</dbReference>
<comment type="caution">
    <text evidence="4">The sequence shown here is derived from an EMBL/GenBank/DDBJ whole genome shotgun (WGS) entry which is preliminary data.</text>
</comment>
<dbReference type="SUPFAM" id="SSF143990">
    <property type="entry name" value="YbiA-like"/>
    <property type="match status" value="1"/>
</dbReference>
<evidence type="ECO:0000313" key="4">
    <source>
        <dbReference type="EMBL" id="GAL85727.1"/>
    </source>
</evidence>
<dbReference type="eggNOG" id="COG3236">
    <property type="taxonomic scope" value="Bacteria"/>
</dbReference>
<comment type="catalytic activity">
    <reaction evidence="2">
        <text>2,5-diamino-6-hydroxy-4-(5-phosphoribosylamino)-pyrimidine + H2O = 2,5,6-triamino-4-hydroxypyrimidine + D-ribose 5-phosphate</text>
        <dbReference type="Rhea" id="RHEA:23436"/>
        <dbReference type="ChEBI" id="CHEBI:15377"/>
        <dbReference type="ChEBI" id="CHEBI:58614"/>
        <dbReference type="ChEBI" id="CHEBI:78346"/>
        <dbReference type="ChEBI" id="CHEBI:137796"/>
    </reaction>
</comment>
<dbReference type="NCBIfam" id="TIGR02464">
    <property type="entry name" value="ribofla_fusion"/>
    <property type="match status" value="1"/>
</dbReference>
<organism evidence="4 5">
    <name type="scientific">Sporocytophaga myxococcoides</name>
    <dbReference type="NCBI Taxonomy" id="153721"/>
    <lineage>
        <taxon>Bacteria</taxon>
        <taxon>Pseudomonadati</taxon>
        <taxon>Bacteroidota</taxon>
        <taxon>Cytophagia</taxon>
        <taxon>Cytophagales</taxon>
        <taxon>Cytophagaceae</taxon>
        <taxon>Sporocytophaga</taxon>
    </lineage>
</organism>
<dbReference type="EMBL" id="BBLT01000005">
    <property type="protein sequence ID" value="GAL85727.1"/>
    <property type="molecule type" value="Genomic_DNA"/>
</dbReference>
<evidence type="ECO:0000259" key="3">
    <source>
        <dbReference type="Pfam" id="PF08719"/>
    </source>
</evidence>
<dbReference type="InterPro" id="IPR012816">
    <property type="entry name" value="NADAR"/>
</dbReference>
<gene>
    <name evidence="4" type="ORF">MYP_2956</name>
</gene>
<dbReference type="Proteomes" id="UP000030185">
    <property type="component" value="Unassembled WGS sequence"/>
</dbReference>
<name>A0A098LH25_9BACT</name>
<dbReference type="OrthoDB" id="67297at2"/>
<dbReference type="Gene3D" id="1.10.357.40">
    <property type="entry name" value="YbiA-like"/>
    <property type="match status" value="1"/>
</dbReference>
<accession>A0A098LH25</accession>
<feature type="domain" description="NADAR" evidence="3">
    <location>
        <begin position="22"/>
        <end position="181"/>
    </location>
</feature>
<evidence type="ECO:0000256" key="1">
    <source>
        <dbReference type="ARBA" id="ARBA00000022"/>
    </source>
</evidence>
<dbReference type="AlphaFoldDB" id="A0A098LH25"/>